<dbReference type="GO" id="GO:0032259">
    <property type="term" value="P:methylation"/>
    <property type="evidence" value="ECO:0007669"/>
    <property type="project" value="UniProtKB-KW"/>
</dbReference>
<dbReference type="CDD" id="cd02440">
    <property type="entry name" value="AdoMet_MTases"/>
    <property type="match status" value="1"/>
</dbReference>
<dbReference type="Pfam" id="PF05175">
    <property type="entry name" value="MTS"/>
    <property type="match status" value="1"/>
</dbReference>
<proteinExistence type="predicted"/>
<evidence type="ECO:0000256" key="1">
    <source>
        <dbReference type="ARBA" id="ARBA00022603"/>
    </source>
</evidence>
<comment type="caution">
    <text evidence="4">The sequence shown here is derived from an EMBL/GenBank/DDBJ whole genome shotgun (WGS) entry which is preliminary data.</text>
</comment>
<reference evidence="4 5" key="1">
    <citation type="submission" date="2014-09" db="EMBL/GenBank/DDBJ databases">
        <title>High-quality draft genome sequence of Kocuria marina SO9-6, an actinobacterium isolated from a copper mine.</title>
        <authorList>
            <person name="Castro D.B."/>
            <person name="Pereira L.B."/>
            <person name="Silva M.V."/>
            <person name="Silva B.P."/>
            <person name="Zanardi B.R."/>
            <person name="Carlos C."/>
            <person name="Belgini D.R."/>
            <person name="Limache E.G."/>
            <person name="Lacerda G.V."/>
            <person name="Nery M.B."/>
            <person name="Gomes M.B."/>
            <person name="Souza S."/>
            <person name="Silva T.M."/>
            <person name="Rodrigues V.D."/>
            <person name="Paulino L.C."/>
            <person name="Vicentini R."/>
            <person name="Ferraz L.F."/>
            <person name="Ottoboni L.M."/>
        </authorList>
    </citation>
    <scope>NUCLEOTIDE SEQUENCE [LARGE SCALE GENOMIC DNA]</scope>
    <source>
        <strain evidence="4 5">SO9-6</strain>
    </source>
</reference>
<accession>A0A0B0DE20</accession>
<dbReference type="PANTHER" id="PTHR47816">
    <property type="entry name" value="RIBOSOMAL RNA SMALL SUBUNIT METHYLTRANSFERASE C"/>
    <property type="match status" value="1"/>
</dbReference>
<dbReference type="RefSeq" id="WP_035963332.1">
    <property type="nucleotide sequence ID" value="NZ_JROM01000021.1"/>
</dbReference>
<dbReference type="STRING" id="223184.AS25_05965"/>
<name>A0A0B0DE20_9MICC</name>
<feature type="domain" description="Methyltransferase small" evidence="3">
    <location>
        <begin position="34"/>
        <end position="200"/>
    </location>
</feature>
<dbReference type="AlphaFoldDB" id="A0A0B0DE20"/>
<keyword evidence="1 4" id="KW-0489">Methyltransferase</keyword>
<gene>
    <name evidence="4" type="ORF">AS25_05965</name>
</gene>
<dbReference type="InterPro" id="IPR046977">
    <property type="entry name" value="RsmC/RlmG"/>
</dbReference>
<organism evidence="4 5">
    <name type="scientific">Kocuria marina</name>
    <dbReference type="NCBI Taxonomy" id="223184"/>
    <lineage>
        <taxon>Bacteria</taxon>
        <taxon>Bacillati</taxon>
        <taxon>Actinomycetota</taxon>
        <taxon>Actinomycetes</taxon>
        <taxon>Micrococcales</taxon>
        <taxon>Micrococcaceae</taxon>
        <taxon>Kocuria</taxon>
    </lineage>
</organism>
<sequence>MAPENPAQHYFVSDPSVAEKPRRITVELRGRTVDVGTAAGVFSPSDLDKGTAALLRNVPDPHGQNLLDIGCGWGPITLALALAAPSATVTAVDVNERSLRLTAANARELGLTGVETHRPEDVPADRTFDTIWSNPPIRVGKQELHDILMLWLPRLAPGGTAWLVVQKNLGGDSLQRWLADTLGEGYRVERAATDKGFRIITVQRD</sequence>
<dbReference type="Proteomes" id="UP000030664">
    <property type="component" value="Unassembled WGS sequence"/>
</dbReference>
<evidence type="ECO:0000256" key="2">
    <source>
        <dbReference type="ARBA" id="ARBA00022679"/>
    </source>
</evidence>
<evidence type="ECO:0000313" key="5">
    <source>
        <dbReference type="Proteomes" id="UP000030664"/>
    </source>
</evidence>
<dbReference type="InterPro" id="IPR029063">
    <property type="entry name" value="SAM-dependent_MTases_sf"/>
</dbReference>
<dbReference type="EMBL" id="JROM01000021">
    <property type="protein sequence ID" value="KHE74392.1"/>
    <property type="molecule type" value="Genomic_DNA"/>
</dbReference>
<dbReference type="InterPro" id="IPR007848">
    <property type="entry name" value="Small_mtfrase_dom"/>
</dbReference>
<keyword evidence="2 4" id="KW-0808">Transferase</keyword>
<evidence type="ECO:0000259" key="3">
    <source>
        <dbReference type="Pfam" id="PF05175"/>
    </source>
</evidence>
<protein>
    <submittedName>
        <fullName evidence="4">16S rRNA methyltransferase</fullName>
    </submittedName>
</protein>
<dbReference type="PANTHER" id="PTHR47816:SF4">
    <property type="entry name" value="RIBOSOMAL RNA SMALL SUBUNIT METHYLTRANSFERASE C"/>
    <property type="match status" value="1"/>
</dbReference>
<dbReference type="GO" id="GO:0008757">
    <property type="term" value="F:S-adenosylmethionine-dependent methyltransferase activity"/>
    <property type="evidence" value="ECO:0007669"/>
    <property type="project" value="InterPro"/>
</dbReference>
<evidence type="ECO:0000313" key="4">
    <source>
        <dbReference type="EMBL" id="KHE74392.1"/>
    </source>
</evidence>
<dbReference type="Gene3D" id="3.40.50.150">
    <property type="entry name" value="Vaccinia Virus protein VP39"/>
    <property type="match status" value="1"/>
</dbReference>
<dbReference type="SUPFAM" id="SSF53335">
    <property type="entry name" value="S-adenosyl-L-methionine-dependent methyltransferases"/>
    <property type="match status" value="1"/>
</dbReference>
<dbReference type="eggNOG" id="COG2813">
    <property type="taxonomic scope" value="Bacteria"/>
</dbReference>